<dbReference type="EMBL" id="CP095474">
    <property type="protein sequence ID" value="URN16147.1"/>
    <property type="molecule type" value="Genomic_DNA"/>
</dbReference>
<reference evidence="2" key="1">
    <citation type="submission" date="2022-04" db="EMBL/GenBank/DDBJ databases">
        <title>Systematic whole-genome sequencing reveals an unexpected diversity among actinomycetoma pathogens and provides insights into their antibacterial susceptibilities.</title>
        <authorList>
            <person name="Watson A.K."/>
            <person name="Kepplinger B."/>
            <person name="Bakhiet S.M."/>
            <person name="Mhmoud N.A."/>
            <person name="Chapman J."/>
            <person name="Allenby N."/>
            <person name="Mickiewicz K."/>
            <person name="Goodfellow M."/>
            <person name="Fahal A.H."/>
            <person name="Errington J."/>
        </authorList>
    </citation>
    <scope>NUCLEOTIDE SEQUENCE</scope>
    <source>
        <strain evidence="2">SD 504</strain>
    </source>
</reference>
<proteinExistence type="predicted"/>
<organism evidence="2 3">
    <name type="scientific">Streptomyces sudanensis</name>
    <dbReference type="NCBI Taxonomy" id="436397"/>
    <lineage>
        <taxon>Bacteria</taxon>
        <taxon>Bacillati</taxon>
        <taxon>Actinomycetota</taxon>
        <taxon>Actinomycetes</taxon>
        <taxon>Kitasatosporales</taxon>
        <taxon>Streptomycetaceae</taxon>
        <taxon>Streptomyces</taxon>
    </lineage>
</organism>
<protein>
    <recommendedName>
        <fullName evidence="4">YCII-related domain-containing protein</fullName>
    </recommendedName>
</protein>
<evidence type="ECO:0008006" key="4">
    <source>
        <dbReference type="Google" id="ProtNLM"/>
    </source>
</evidence>
<evidence type="ECO:0000256" key="1">
    <source>
        <dbReference type="SAM" id="MobiDB-lite"/>
    </source>
</evidence>
<gene>
    <name evidence="2" type="ORF">MW084_09515</name>
</gene>
<name>A0ABY4TBQ9_9ACTN</name>
<keyword evidence="3" id="KW-1185">Reference proteome</keyword>
<feature type="compositionally biased region" description="Low complexity" evidence="1">
    <location>
        <begin position="125"/>
        <end position="135"/>
    </location>
</feature>
<evidence type="ECO:0000313" key="3">
    <source>
        <dbReference type="Proteomes" id="UP001056383"/>
    </source>
</evidence>
<accession>A0ABY4TBQ9</accession>
<dbReference type="RefSeq" id="WP_010475396.1">
    <property type="nucleotide sequence ID" value="NZ_CP095474.1"/>
</dbReference>
<sequence>MHQLADRNKYIGLLFMQIDPAYFELGREKIHEVSAAHARDLSKWAKQLTHVVTSGLNGKYDQITLIEADTLEEIHAAATDFRMGAKGRYISVSDVIVGVKAPPRGLANRSSETGGNAETGGITGTAGPAGTAGTA</sequence>
<feature type="region of interest" description="Disordered" evidence="1">
    <location>
        <begin position="105"/>
        <end position="135"/>
    </location>
</feature>
<evidence type="ECO:0000313" key="2">
    <source>
        <dbReference type="EMBL" id="URN16147.1"/>
    </source>
</evidence>
<dbReference type="Proteomes" id="UP001056383">
    <property type="component" value="Chromosome"/>
</dbReference>